<evidence type="ECO:0000256" key="6">
    <source>
        <dbReference type="RuleBase" id="RU000356"/>
    </source>
</evidence>
<keyword evidence="2 6" id="KW-0349">Heme</keyword>
<dbReference type="AlphaFoldDB" id="A0A9N8HM97"/>
<dbReference type="InterPro" id="IPR000971">
    <property type="entry name" value="Globin"/>
</dbReference>
<dbReference type="InterPro" id="IPR012292">
    <property type="entry name" value="Globin/Proto"/>
</dbReference>
<accession>A0A9N8HM97</accession>
<dbReference type="PANTHER" id="PTHR46458">
    <property type="entry name" value="BLR2807 PROTEIN"/>
    <property type="match status" value="1"/>
</dbReference>
<dbReference type="GO" id="GO:0046872">
    <property type="term" value="F:metal ion binding"/>
    <property type="evidence" value="ECO:0007669"/>
    <property type="project" value="UniProtKB-KW"/>
</dbReference>
<comment type="similarity">
    <text evidence="6">Belongs to the globin family.</text>
</comment>
<gene>
    <name evidence="8" type="ORF">SEMRO_879_G214890.1</name>
</gene>
<evidence type="ECO:0000313" key="9">
    <source>
        <dbReference type="Proteomes" id="UP001153069"/>
    </source>
</evidence>
<reference evidence="8" key="1">
    <citation type="submission" date="2020-06" db="EMBL/GenBank/DDBJ databases">
        <authorList>
            <consortium name="Plant Systems Biology data submission"/>
        </authorList>
    </citation>
    <scope>NUCLEOTIDE SEQUENCE</scope>
    <source>
        <strain evidence="8">D6</strain>
    </source>
</reference>
<dbReference type="SUPFAM" id="SSF46458">
    <property type="entry name" value="Globin-like"/>
    <property type="match status" value="1"/>
</dbReference>
<dbReference type="PROSITE" id="PS01033">
    <property type="entry name" value="GLOBIN"/>
    <property type="match status" value="1"/>
</dbReference>
<evidence type="ECO:0000259" key="7">
    <source>
        <dbReference type="PROSITE" id="PS01033"/>
    </source>
</evidence>
<keyword evidence="4" id="KW-0479">Metal-binding</keyword>
<dbReference type="EMBL" id="CAICTM010000878">
    <property type="protein sequence ID" value="CAB9517765.1"/>
    <property type="molecule type" value="Genomic_DNA"/>
</dbReference>
<evidence type="ECO:0000256" key="4">
    <source>
        <dbReference type="ARBA" id="ARBA00022723"/>
    </source>
</evidence>
<dbReference type="GO" id="GO:0020037">
    <property type="term" value="F:heme binding"/>
    <property type="evidence" value="ECO:0007669"/>
    <property type="project" value="InterPro"/>
</dbReference>
<dbReference type="InterPro" id="IPR050532">
    <property type="entry name" value="Globin-like_OT"/>
</dbReference>
<dbReference type="Proteomes" id="UP001153069">
    <property type="component" value="Unassembled WGS sequence"/>
</dbReference>
<dbReference type="PANTHER" id="PTHR46458:SF1">
    <property type="entry name" value="GEO09476P1"/>
    <property type="match status" value="1"/>
</dbReference>
<comment type="caution">
    <text evidence="8">The sequence shown here is derived from an EMBL/GenBank/DDBJ whole genome shotgun (WGS) entry which is preliminary data.</text>
</comment>
<evidence type="ECO:0000256" key="1">
    <source>
        <dbReference type="ARBA" id="ARBA00022448"/>
    </source>
</evidence>
<name>A0A9N8HM97_9STRA</name>
<evidence type="ECO:0000256" key="5">
    <source>
        <dbReference type="ARBA" id="ARBA00023004"/>
    </source>
</evidence>
<sequence length="154" mass="17951">MDCGSYFQTVSQVYESWEIIKRIPKYEEIVGMALFDRMFQIAPEDWSLFPWTREDFKQKNPKFLAFAAKFVRMLDLAVHMLGPDMEVVEEQMYDLGRSHKNYGVLPRHFDLMGQSLLYTLQGLLGSKFTPNTQKAWKNVYGFWSSTMIQGAVGL</sequence>
<dbReference type="GO" id="GO:0019825">
    <property type="term" value="F:oxygen binding"/>
    <property type="evidence" value="ECO:0007669"/>
    <property type="project" value="InterPro"/>
</dbReference>
<dbReference type="Pfam" id="PF00042">
    <property type="entry name" value="Globin"/>
    <property type="match status" value="1"/>
</dbReference>
<dbReference type="InterPro" id="IPR009050">
    <property type="entry name" value="Globin-like_sf"/>
</dbReference>
<dbReference type="GO" id="GO:0005344">
    <property type="term" value="F:oxygen carrier activity"/>
    <property type="evidence" value="ECO:0007669"/>
    <property type="project" value="UniProtKB-KW"/>
</dbReference>
<evidence type="ECO:0000256" key="2">
    <source>
        <dbReference type="ARBA" id="ARBA00022617"/>
    </source>
</evidence>
<evidence type="ECO:0000256" key="3">
    <source>
        <dbReference type="ARBA" id="ARBA00022621"/>
    </source>
</evidence>
<proteinExistence type="inferred from homology"/>
<keyword evidence="1 6" id="KW-0813">Transport</keyword>
<organism evidence="8 9">
    <name type="scientific">Seminavis robusta</name>
    <dbReference type="NCBI Taxonomy" id="568900"/>
    <lineage>
        <taxon>Eukaryota</taxon>
        <taxon>Sar</taxon>
        <taxon>Stramenopiles</taxon>
        <taxon>Ochrophyta</taxon>
        <taxon>Bacillariophyta</taxon>
        <taxon>Bacillariophyceae</taxon>
        <taxon>Bacillariophycidae</taxon>
        <taxon>Naviculales</taxon>
        <taxon>Naviculaceae</taxon>
        <taxon>Seminavis</taxon>
    </lineage>
</organism>
<protein>
    <submittedName>
        <fullName evidence="8">Involved in oxygen transport in the brain. Hexacoordinate globin</fullName>
    </submittedName>
</protein>
<feature type="domain" description="Globin" evidence="7">
    <location>
        <begin position="2"/>
        <end position="152"/>
    </location>
</feature>
<keyword evidence="9" id="KW-1185">Reference proteome</keyword>
<dbReference type="Gene3D" id="1.10.490.10">
    <property type="entry name" value="Globins"/>
    <property type="match status" value="1"/>
</dbReference>
<keyword evidence="5" id="KW-0408">Iron</keyword>
<keyword evidence="3 6" id="KW-0561">Oxygen transport</keyword>
<dbReference type="OrthoDB" id="436496at2759"/>
<evidence type="ECO:0000313" key="8">
    <source>
        <dbReference type="EMBL" id="CAB9517765.1"/>
    </source>
</evidence>